<sequence>MLSSGLGKYIAPTSLGAGYAITKMLSLRMLDPELAIAQDFTYQFLAGILLGFALRPVTNQIYWKRTTSILFFSMFLLILGPVGQILRQRIWGIPFDDTFWLLLFAEIIVAFVVSILATILLPAQQQTISPGLLWRRYKKELNLSGLLKLFSCGLLYALLFLIFQSIFDESFAAPFWMGRLEELLSLPPISAQEKILLLWVQGLLNALILLPLFLVFLREKVELIVVFGSLSFIVAVFSPAFANFQRIEPLLLVDQVFIGFCLHFIFVSGTVFCFGRKIK</sequence>
<dbReference type="EMBL" id="UINC01001108">
    <property type="protein sequence ID" value="SUZ71026.1"/>
    <property type="molecule type" value="Genomic_DNA"/>
</dbReference>
<proteinExistence type="predicted"/>
<evidence type="ECO:0000256" key="1">
    <source>
        <dbReference type="SAM" id="Phobius"/>
    </source>
</evidence>
<reference evidence="2" key="1">
    <citation type="submission" date="2018-05" db="EMBL/GenBank/DDBJ databases">
        <authorList>
            <person name="Lanie J.A."/>
            <person name="Ng W.-L."/>
            <person name="Kazmierczak K.M."/>
            <person name="Andrzejewski T.M."/>
            <person name="Davidsen T.M."/>
            <person name="Wayne K.J."/>
            <person name="Tettelin H."/>
            <person name="Glass J.I."/>
            <person name="Rusch D."/>
            <person name="Podicherti R."/>
            <person name="Tsui H.-C.T."/>
            <person name="Winkler M.E."/>
        </authorList>
    </citation>
    <scope>NUCLEOTIDE SEQUENCE</scope>
</reference>
<accession>A0A381PVD4</accession>
<feature type="transmembrane region" description="Helical" evidence="1">
    <location>
        <begin position="69"/>
        <end position="86"/>
    </location>
</feature>
<feature type="transmembrane region" description="Helical" evidence="1">
    <location>
        <begin position="195"/>
        <end position="216"/>
    </location>
</feature>
<dbReference type="AlphaFoldDB" id="A0A381PVD4"/>
<name>A0A381PVD4_9ZZZZ</name>
<feature type="transmembrane region" description="Helical" evidence="1">
    <location>
        <begin position="141"/>
        <end position="167"/>
    </location>
</feature>
<keyword evidence="1" id="KW-1133">Transmembrane helix</keyword>
<protein>
    <submittedName>
        <fullName evidence="2">Uncharacterized protein</fullName>
    </submittedName>
</protein>
<evidence type="ECO:0000313" key="2">
    <source>
        <dbReference type="EMBL" id="SUZ71026.1"/>
    </source>
</evidence>
<feature type="transmembrane region" description="Helical" evidence="1">
    <location>
        <begin position="98"/>
        <end position="121"/>
    </location>
</feature>
<feature type="transmembrane region" description="Helical" evidence="1">
    <location>
        <begin position="223"/>
        <end position="244"/>
    </location>
</feature>
<keyword evidence="1" id="KW-0472">Membrane</keyword>
<organism evidence="2">
    <name type="scientific">marine metagenome</name>
    <dbReference type="NCBI Taxonomy" id="408172"/>
    <lineage>
        <taxon>unclassified sequences</taxon>
        <taxon>metagenomes</taxon>
        <taxon>ecological metagenomes</taxon>
    </lineage>
</organism>
<feature type="transmembrane region" description="Helical" evidence="1">
    <location>
        <begin position="40"/>
        <end position="57"/>
    </location>
</feature>
<keyword evidence="1" id="KW-0812">Transmembrane</keyword>
<feature type="transmembrane region" description="Helical" evidence="1">
    <location>
        <begin position="256"/>
        <end position="275"/>
    </location>
</feature>
<gene>
    <name evidence="2" type="ORF">METZ01_LOCUS23880</name>
</gene>